<feature type="region of interest" description="Disordered" evidence="1">
    <location>
        <begin position="306"/>
        <end position="335"/>
    </location>
</feature>
<sequence>MQKPICAISNDSPFYVSLELVHLDYLLPKAAFLYVSAAAVGPGTPLAPFLSGQPPDGRPDGVSHVWVTSGHATSLALAYITALFNCGINFQTPHEVLSHRQLEHPPPPPSESQPESVADRNMDIPTSDKPGLIDDSDNAATVPENVADVTSSCTDNVTSVADGSGGVEDITNLAAASCNVSSQIVSEKTVEKFLLSSCLGRMGEVSARKVAKSKMTLEELEKQLCRNNAIIKAKAEAAIRELSLTRKGRNSAANTRWGVQRYKFVVPDRQPSSDKNKEKVVLQADDKYNYPLIRKVSNSRFASLTERKKKLGSKPESLSCDKDKEKREKDVLEPDSSSVDVYEFDDDDSATKGISLRGVAVLPTCKSIMQGKEYDAHTDSGKDCVQQTVVSTEQNTTKSVISDMPCDKLDNYVSDCNFRVQQLELGSEITCSDQNVFSEENVIKENTCTHQELQCVTKVMVTEGLNKFVCGTEKCLNCKELVREEGEKPEVNELYKCPKSSEQKALSGVEVSNISVKNSVKNNKAKLGTNRKLVQKQNANDQGIENNKESKSVKSSKKRKTNESFELPPSKHTFQADSSKSEPQEIMPLGRRQVKKVSYVELYDSEVDEQFLFYSDDEIPPLNDSKLKPKCKNPKKKQSKSDRKKRKYDQPVVQQGESCGSETVTHVHKKRCKQKLQSVDVSSSAPKSDDISETCRIESPVIEANKFQPKWLCTSEPVTDEDNTSESDQSDRQKTTKTDLLKTVFAKSRRNSTTIVSGSGGTIPEVDEGRTNTHSVKHKHRSVTKFAPPIAVQFSAHWNGCRMHGAWPPAAPIGIMSLYSLYVNSMAPLALLSSSRSFGVGPDLYTVLAVLVACWAGLAIGRAVCLEAGGLLRLTLGRPGGAAGLLTGVRPLAELRCPHGLLRLELLLLLAGLVSSGIEPGTGPSQEHLSQTRVATTGEPSWGRNCFFIAGSSAS</sequence>
<evidence type="ECO:0000256" key="1">
    <source>
        <dbReference type="SAM" id="MobiDB-lite"/>
    </source>
</evidence>
<dbReference type="EMBL" id="JARBHB010000012">
    <property type="protein sequence ID" value="KAJ8871550.1"/>
    <property type="molecule type" value="Genomic_DNA"/>
</dbReference>
<evidence type="ECO:0000313" key="2">
    <source>
        <dbReference type="EMBL" id="KAJ8871550.1"/>
    </source>
</evidence>
<protein>
    <submittedName>
        <fullName evidence="2">Uncharacterized protein</fullName>
    </submittedName>
</protein>
<keyword evidence="3" id="KW-1185">Reference proteome</keyword>
<dbReference type="Proteomes" id="UP001159363">
    <property type="component" value="Chromosome 11"/>
</dbReference>
<feature type="region of interest" description="Disordered" evidence="1">
    <location>
        <begin position="623"/>
        <end position="692"/>
    </location>
</feature>
<reference evidence="2 3" key="1">
    <citation type="submission" date="2023-02" db="EMBL/GenBank/DDBJ databases">
        <title>LHISI_Scaffold_Assembly.</title>
        <authorList>
            <person name="Stuart O.P."/>
            <person name="Cleave R."/>
            <person name="Magrath M.J.L."/>
            <person name="Mikheyev A.S."/>
        </authorList>
    </citation>
    <scope>NUCLEOTIDE SEQUENCE [LARGE SCALE GENOMIC DNA]</scope>
    <source>
        <strain evidence="2">Daus_M_001</strain>
        <tissue evidence="2">Leg muscle</tissue>
    </source>
</reference>
<feature type="compositionally biased region" description="Polar residues" evidence="1">
    <location>
        <begin position="652"/>
        <end position="664"/>
    </location>
</feature>
<feature type="compositionally biased region" description="Basic residues" evidence="1">
    <location>
        <begin position="628"/>
        <end position="647"/>
    </location>
</feature>
<evidence type="ECO:0000313" key="3">
    <source>
        <dbReference type="Proteomes" id="UP001159363"/>
    </source>
</evidence>
<feature type="compositionally biased region" description="Basic and acidic residues" evidence="1">
    <location>
        <begin position="319"/>
        <end position="332"/>
    </location>
</feature>
<feature type="region of interest" description="Disordered" evidence="1">
    <location>
        <begin position="755"/>
        <end position="780"/>
    </location>
</feature>
<organism evidence="2 3">
    <name type="scientific">Dryococelus australis</name>
    <dbReference type="NCBI Taxonomy" id="614101"/>
    <lineage>
        <taxon>Eukaryota</taxon>
        <taxon>Metazoa</taxon>
        <taxon>Ecdysozoa</taxon>
        <taxon>Arthropoda</taxon>
        <taxon>Hexapoda</taxon>
        <taxon>Insecta</taxon>
        <taxon>Pterygota</taxon>
        <taxon>Neoptera</taxon>
        <taxon>Polyneoptera</taxon>
        <taxon>Phasmatodea</taxon>
        <taxon>Verophasmatodea</taxon>
        <taxon>Anareolatae</taxon>
        <taxon>Phasmatidae</taxon>
        <taxon>Eurycanthinae</taxon>
        <taxon>Dryococelus</taxon>
    </lineage>
</organism>
<feature type="region of interest" description="Disordered" evidence="1">
    <location>
        <begin position="538"/>
        <end position="589"/>
    </location>
</feature>
<proteinExistence type="predicted"/>
<comment type="caution">
    <text evidence="2">The sequence shown here is derived from an EMBL/GenBank/DDBJ whole genome shotgun (WGS) entry which is preliminary data.</text>
</comment>
<gene>
    <name evidence="2" type="ORF">PR048_027874</name>
</gene>
<accession>A0ABQ9GHQ7</accession>
<feature type="region of interest" description="Disordered" evidence="1">
    <location>
        <begin position="97"/>
        <end position="137"/>
    </location>
</feature>
<name>A0ABQ9GHQ7_9NEOP</name>
<feature type="compositionally biased region" description="Polar residues" evidence="1">
    <location>
        <begin position="675"/>
        <end position="686"/>
    </location>
</feature>
<feature type="region of interest" description="Disordered" evidence="1">
    <location>
        <begin position="713"/>
        <end position="737"/>
    </location>
</feature>